<keyword evidence="2" id="KW-1185">Reference proteome</keyword>
<dbReference type="Pfam" id="PF04646">
    <property type="entry name" value="DUF604"/>
    <property type="match status" value="1"/>
</dbReference>
<dbReference type="Gene3D" id="3.90.550.50">
    <property type="match status" value="1"/>
</dbReference>
<evidence type="ECO:0000313" key="2">
    <source>
        <dbReference type="Proteomes" id="UP000583929"/>
    </source>
</evidence>
<feature type="non-terminal residue" evidence="1">
    <location>
        <position position="119"/>
    </location>
</feature>
<name>A0A7J6I9Q5_CANSA</name>
<dbReference type="PANTHER" id="PTHR10811">
    <property type="entry name" value="FRINGE-RELATED"/>
    <property type="match status" value="1"/>
</dbReference>
<accession>A0A7J6I9Q5</accession>
<dbReference type="Proteomes" id="UP000583929">
    <property type="component" value="Unassembled WGS sequence"/>
</dbReference>
<reference evidence="1 2" key="1">
    <citation type="journal article" date="2020" name="bioRxiv">
        <title>Sequence and annotation of 42 cannabis genomes reveals extensive copy number variation in cannabinoid synthesis and pathogen resistance genes.</title>
        <authorList>
            <person name="Mckernan K.J."/>
            <person name="Helbert Y."/>
            <person name="Kane L.T."/>
            <person name="Ebling H."/>
            <person name="Zhang L."/>
            <person name="Liu B."/>
            <person name="Eaton Z."/>
            <person name="Mclaughlin S."/>
            <person name="Kingan S."/>
            <person name="Baybayan P."/>
            <person name="Concepcion G."/>
            <person name="Jordan M."/>
            <person name="Riva A."/>
            <person name="Barbazuk W."/>
            <person name="Harkins T."/>
        </authorList>
    </citation>
    <scope>NUCLEOTIDE SEQUENCE [LARGE SCALE GENOMIC DNA]</scope>
    <source>
        <strain evidence="2">cv. Jamaican Lion 4</strain>
        <tissue evidence="1">Leaf</tissue>
    </source>
</reference>
<dbReference type="InterPro" id="IPR006740">
    <property type="entry name" value="DUF604"/>
</dbReference>
<proteinExistence type="predicted"/>
<gene>
    <name evidence="1" type="ORF">G4B88_014341</name>
</gene>
<dbReference type="AlphaFoldDB" id="A0A7J6I9Q5"/>
<organism evidence="1 2">
    <name type="scientific">Cannabis sativa</name>
    <name type="common">Hemp</name>
    <name type="synonym">Marijuana</name>
    <dbReference type="NCBI Taxonomy" id="3483"/>
    <lineage>
        <taxon>Eukaryota</taxon>
        <taxon>Viridiplantae</taxon>
        <taxon>Streptophyta</taxon>
        <taxon>Embryophyta</taxon>
        <taxon>Tracheophyta</taxon>
        <taxon>Spermatophyta</taxon>
        <taxon>Magnoliopsida</taxon>
        <taxon>eudicotyledons</taxon>
        <taxon>Gunneridae</taxon>
        <taxon>Pentapetalae</taxon>
        <taxon>rosids</taxon>
        <taxon>fabids</taxon>
        <taxon>Rosales</taxon>
        <taxon>Cannabaceae</taxon>
        <taxon>Cannabis</taxon>
    </lineage>
</organism>
<protein>
    <submittedName>
        <fullName evidence="1">Uncharacterized protein</fullName>
    </submittedName>
</protein>
<comment type="caution">
    <text evidence="1">The sequence shown here is derived from an EMBL/GenBank/DDBJ whole genome shotgun (WGS) entry which is preliminary data.</text>
</comment>
<sequence length="119" mass="12660">MSLNEHCRLVVVEAAAVTAIVAAAGDKAVTFVLVVARVVKEVIDHGKSNVSNSKSYQPNVKYSFDMAFGGGGVAISHSSAKVFDSCLMRYAHLYGSDARIFSCVVEIGVGITHELGFHQ</sequence>
<dbReference type="EMBL" id="JAATIQ010000002">
    <property type="protein sequence ID" value="KAF4403885.1"/>
    <property type="molecule type" value="Genomic_DNA"/>
</dbReference>
<evidence type="ECO:0000313" key="1">
    <source>
        <dbReference type="EMBL" id="KAF4403885.1"/>
    </source>
</evidence>